<feature type="compositionally biased region" description="Basic and acidic residues" evidence="1">
    <location>
        <begin position="151"/>
        <end position="161"/>
    </location>
</feature>
<dbReference type="AlphaFoldDB" id="A0A1B6M7R3"/>
<feature type="region of interest" description="Disordered" evidence="1">
    <location>
        <begin position="40"/>
        <end position="161"/>
    </location>
</feature>
<organism evidence="2">
    <name type="scientific">Graphocephala atropunctata</name>
    <dbReference type="NCBI Taxonomy" id="36148"/>
    <lineage>
        <taxon>Eukaryota</taxon>
        <taxon>Metazoa</taxon>
        <taxon>Ecdysozoa</taxon>
        <taxon>Arthropoda</taxon>
        <taxon>Hexapoda</taxon>
        <taxon>Insecta</taxon>
        <taxon>Pterygota</taxon>
        <taxon>Neoptera</taxon>
        <taxon>Paraneoptera</taxon>
        <taxon>Hemiptera</taxon>
        <taxon>Auchenorrhyncha</taxon>
        <taxon>Membracoidea</taxon>
        <taxon>Cicadellidae</taxon>
        <taxon>Cicadellinae</taxon>
        <taxon>Cicadellini</taxon>
        <taxon>Graphocephala</taxon>
    </lineage>
</organism>
<evidence type="ECO:0000313" key="2">
    <source>
        <dbReference type="EMBL" id="JAT31959.1"/>
    </source>
</evidence>
<sequence length="161" mass="18179">TGEIPLNRFVVGMSRVFRQSSQRNFQTYPRPLTKLESSLEKQRGFQNADPTLKNHSPLTTEEQCPYSSNVPEEEEEEEVVVEDGLSVGFSQSDGRISEDQPMKELQSSRTAGQVDDLEDPSVMADMFSLPPPPTETLPTLQSRLPASPQQKHYERPTGWKK</sequence>
<proteinExistence type="predicted"/>
<feature type="non-terminal residue" evidence="2">
    <location>
        <position position="1"/>
    </location>
</feature>
<feature type="compositionally biased region" description="Acidic residues" evidence="1">
    <location>
        <begin position="71"/>
        <end position="81"/>
    </location>
</feature>
<gene>
    <name evidence="2" type="ORF">g.10944</name>
</gene>
<accession>A0A1B6M7R3</accession>
<dbReference type="EMBL" id="GEBQ01008018">
    <property type="protein sequence ID" value="JAT31959.1"/>
    <property type="molecule type" value="Transcribed_RNA"/>
</dbReference>
<evidence type="ECO:0000256" key="1">
    <source>
        <dbReference type="SAM" id="MobiDB-lite"/>
    </source>
</evidence>
<feature type="compositionally biased region" description="Polar residues" evidence="1">
    <location>
        <begin position="141"/>
        <end position="150"/>
    </location>
</feature>
<feature type="compositionally biased region" description="Polar residues" evidence="1">
    <location>
        <begin position="44"/>
        <end position="70"/>
    </location>
</feature>
<name>A0A1B6M7R3_9HEMI</name>
<reference evidence="2" key="1">
    <citation type="submission" date="2015-11" db="EMBL/GenBank/DDBJ databases">
        <title>De novo transcriptome assembly of four potential Pierce s Disease insect vectors from Arizona vineyards.</title>
        <authorList>
            <person name="Tassone E.E."/>
        </authorList>
    </citation>
    <scope>NUCLEOTIDE SEQUENCE</scope>
</reference>
<protein>
    <submittedName>
        <fullName evidence="2">Uncharacterized protein</fullName>
    </submittedName>
</protein>